<reference evidence="2" key="1">
    <citation type="submission" date="2023-06" db="EMBL/GenBank/DDBJ databases">
        <title>Genome-scale phylogeny and comparative genomics of the fungal order Sordariales.</title>
        <authorList>
            <consortium name="Lawrence Berkeley National Laboratory"/>
            <person name="Hensen N."/>
            <person name="Bonometti L."/>
            <person name="Westerberg I."/>
            <person name="Brannstrom I.O."/>
            <person name="Guillou S."/>
            <person name="Cros-Aarteil S."/>
            <person name="Calhoun S."/>
            <person name="Haridas S."/>
            <person name="Kuo A."/>
            <person name="Mondo S."/>
            <person name="Pangilinan J."/>
            <person name="Riley R."/>
            <person name="Labutti K."/>
            <person name="Andreopoulos B."/>
            <person name="Lipzen A."/>
            <person name="Chen C."/>
            <person name="Yanf M."/>
            <person name="Daum C."/>
            <person name="Ng V."/>
            <person name="Clum A."/>
            <person name="Steindorff A."/>
            <person name="Ohm R."/>
            <person name="Martin F."/>
            <person name="Silar P."/>
            <person name="Natvig D."/>
            <person name="Lalanne C."/>
            <person name="Gautier V."/>
            <person name="Ament-Velasquez S.L."/>
            <person name="Kruys A."/>
            <person name="Hutchinson M.I."/>
            <person name="Powell A.J."/>
            <person name="Barry K."/>
            <person name="Miller A.N."/>
            <person name="Grigoriev I.V."/>
            <person name="Debuchy R."/>
            <person name="Gladieux P."/>
            <person name="Thoren M.H."/>
            <person name="Johannesson H."/>
        </authorList>
    </citation>
    <scope>NUCLEOTIDE SEQUENCE</scope>
    <source>
        <strain evidence="2">SMH4607-1</strain>
    </source>
</reference>
<dbReference type="PANTHER" id="PTHR24148">
    <property type="entry name" value="ANKYRIN REPEAT DOMAIN-CONTAINING PROTEIN 39 HOMOLOG-RELATED"/>
    <property type="match status" value="1"/>
</dbReference>
<dbReference type="InterPro" id="IPR052895">
    <property type="entry name" value="HetReg/Transcr_Mod"/>
</dbReference>
<gene>
    <name evidence="2" type="ORF">B0H67DRAFT_148650</name>
</gene>
<proteinExistence type="predicted"/>
<dbReference type="AlphaFoldDB" id="A0AA40DZW9"/>
<dbReference type="PANTHER" id="PTHR24148:SF64">
    <property type="entry name" value="HETEROKARYON INCOMPATIBILITY DOMAIN-CONTAINING PROTEIN"/>
    <property type="match status" value="1"/>
</dbReference>
<dbReference type="Proteomes" id="UP001172102">
    <property type="component" value="Unassembled WGS sequence"/>
</dbReference>
<keyword evidence="3" id="KW-1185">Reference proteome</keyword>
<organism evidence="2 3">
    <name type="scientific">Lasiosphaeris hirsuta</name>
    <dbReference type="NCBI Taxonomy" id="260670"/>
    <lineage>
        <taxon>Eukaryota</taxon>
        <taxon>Fungi</taxon>
        <taxon>Dikarya</taxon>
        <taxon>Ascomycota</taxon>
        <taxon>Pezizomycotina</taxon>
        <taxon>Sordariomycetes</taxon>
        <taxon>Sordariomycetidae</taxon>
        <taxon>Sordariales</taxon>
        <taxon>Lasiosphaeriaceae</taxon>
        <taxon>Lasiosphaeris</taxon>
    </lineage>
</organism>
<sequence>MDHPFTSGSLPFGWNSVPGYWPQRLIYIPTMTSAQRDDENVYHLDHLQVREPEYSTLSYTWGRWRIKGKEAATWPALPVKGTPWAIPPVKDEHFTVEAFSNVIQQIAKRGGVEWVWVDIGCIDQRRDDPESNFFNTQAPVEIGRQASIFKRAKNTYVWLCSLDKAELSTAVDAVQQHGLDFSDYLLGPNSKQAIPDELVQNLDDAFSCIFGDPWFSSLWTLQEVVLRNDALVLSAEGEPVPWTRDASHEQNTYLTMFINHCQNVYQDLVSALALQRTWATSWRVSDLAISVMGRTRQQILQAGFYYLFSTNPNVQYGTARYRTTTRNEDRVYAIMQIYNIQVGKSARPKENPALEVLVTEFAGAISQRSAVLGQYFVHTTDPGHRATWQITEESFVPDALMIYRDPVDLATIAAGQRGLAVATGTCCRFPALLQASQEDGVRNSAFARNGMGLDFDVFFDGQGQGERAYAFRYPFRLPVSRGVGSHNGGSEPSQMDYQQVLVLHLGHLQGVPNPNWKQKEFSRRHVGLLLYPVEQGAPGEAVFRRLGVCIWSDRWSGDLLERIEWVAHYNILLQ</sequence>
<evidence type="ECO:0000313" key="2">
    <source>
        <dbReference type="EMBL" id="KAK0719181.1"/>
    </source>
</evidence>
<evidence type="ECO:0000259" key="1">
    <source>
        <dbReference type="Pfam" id="PF06985"/>
    </source>
</evidence>
<dbReference type="Pfam" id="PF06985">
    <property type="entry name" value="HET"/>
    <property type="match status" value="1"/>
</dbReference>
<dbReference type="EMBL" id="JAUKUA010000003">
    <property type="protein sequence ID" value="KAK0719181.1"/>
    <property type="molecule type" value="Genomic_DNA"/>
</dbReference>
<feature type="domain" description="Heterokaryon incompatibility" evidence="1">
    <location>
        <begin position="54"/>
        <end position="223"/>
    </location>
</feature>
<protein>
    <recommendedName>
        <fullName evidence="1">Heterokaryon incompatibility domain-containing protein</fullName>
    </recommendedName>
</protein>
<dbReference type="InterPro" id="IPR010730">
    <property type="entry name" value="HET"/>
</dbReference>
<comment type="caution">
    <text evidence="2">The sequence shown here is derived from an EMBL/GenBank/DDBJ whole genome shotgun (WGS) entry which is preliminary data.</text>
</comment>
<evidence type="ECO:0000313" key="3">
    <source>
        <dbReference type="Proteomes" id="UP001172102"/>
    </source>
</evidence>
<accession>A0AA40DZW9</accession>
<name>A0AA40DZW9_9PEZI</name>